<dbReference type="InterPro" id="IPR036316">
    <property type="entry name" value="Pili_assmbl_chap_C_dom_sf"/>
</dbReference>
<organism evidence="12 13">
    <name type="scientific">Caballeronia terrestris</name>
    <dbReference type="NCBI Taxonomy" id="1226301"/>
    <lineage>
        <taxon>Bacteria</taxon>
        <taxon>Pseudomonadati</taxon>
        <taxon>Pseudomonadota</taxon>
        <taxon>Betaproteobacteria</taxon>
        <taxon>Burkholderiales</taxon>
        <taxon>Burkholderiaceae</taxon>
        <taxon>Caballeronia</taxon>
    </lineage>
</organism>
<dbReference type="Pfam" id="PF02753">
    <property type="entry name" value="PapD_C"/>
    <property type="match status" value="1"/>
</dbReference>
<dbReference type="PRINTS" id="PR00969">
    <property type="entry name" value="CHAPERONPILI"/>
</dbReference>
<sequence length="248" mass="26575">MYAGRAIWASMLAGLLGLCSILPAHASVVIATTRVIYHAQERETTVKLTNEGKAPALTQVWLDTGDPAAAPASIKVPFTVTPPVTRIDAGKGQTLRILYTGEALPKDKESVFWLNVLEIPPKPRAEHGDTSKLQLAFRSRIKLFFRPADLKGTAEESPAQVKWRLVQSGTQPKVEAINPTAYHVSFAQFSVADGGKSATFDDGGMVGPGETKQFALKGELSSGADLKVRYQAINDYGGSIEGEVSLAP</sequence>
<evidence type="ECO:0000313" key="12">
    <source>
        <dbReference type="EMBL" id="SAL73853.1"/>
    </source>
</evidence>
<dbReference type="Gene3D" id="2.60.40.10">
    <property type="entry name" value="Immunoglobulins"/>
    <property type="match status" value="2"/>
</dbReference>
<keyword evidence="3" id="KW-1029">Fimbrium biogenesis</keyword>
<dbReference type="InterPro" id="IPR013783">
    <property type="entry name" value="Ig-like_fold"/>
</dbReference>
<dbReference type="InterPro" id="IPR008962">
    <property type="entry name" value="PapD-like_sf"/>
</dbReference>
<reference evidence="12" key="1">
    <citation type="submission" date="2016-01" db="EMBL/GenBank/DDBJ databases">
        <authorList>
            <person name="Peeters C."/>
        </authorList>
    </citation>
    <scope>NUCLEOTIDE SEQUENCE [LARGE SCALE GENOMIC DNA]</scope>
    <source>
        <strain evidence="12">LMG 22937</strain>
    </source>
</reference>
<keyword evidence="6 8" id="KW-0143">Chaperone</keyword>
<dbReference type="OrthoDB" id="9131059at2"/>
<comment type="subcellular location">
    <subcellularLocation>
        <location evidence="1 8">Periplasm</location>
    </subcellularLocation>
</comment>
<evidence type="ECO:0000259" key="10">
    <source>
        <dbReference type="Pfam" id="PF00345"/>
    </source>
</evidence>
<feature type="domain" description="Pili assembly chaperone C-terminal" evidence="11">
    <location>
        <begin position="178"/>
        <end position="240"/>
    </location>
</feature>
<accession>A0A158JZG2</accession>
<evidence type="ECO:0000256" key="8">
    <source>
        <dbReference type="RuleBase" id="RU003918"/>
    </source>
</evidence>
<dbReference type="SUPFAM" id="SSF49354">
    <property type="entry name" value="PapD-like"/>
    <property type="match status" value="1"/>
</dbReference>
<dbReference type="PROSITE" id="PS00635">
    <property type="entry name" value="PILI_CHAPERONE"/>
    <property type="match status" value="1"/>
</dbReference>
<evidence type="ECO:0000313" key="13">
    <source>
        <dbReference type="Proteomes" id="UP000054925"/>
    </source>
</evidence>
<evidence type="ECO:0000256" key="4">
    <source>
        <dbReference type="ARBA" id="ARBA00022729"/>
    </source>
</evidence>
<comment type="caution">
    <text evidence="12">The sequence shown here is derived from an EMBL/GenBank/DDBJ whole genome shotgun (WGS) entry which is preliminary data.</text>
</comment>
<feature type="signal peptide" evidence="9">
    <location>
        <begin position="1"/>
        <end position="26"/>
    </location>
</feature>
<dbReference type="InterPro" id="IPR050643">
    <property type="entry name" value="Periplasmic_pilus_chap"/>
</dbReference>
<evidence type="ECO:0000259" key="11">
    <source>
        <dbReference type="Pfam" id="PF02753"/>
    </source>
</evidence>
<dbReference type="SUPFAM" id="SSF49584">
    <property type="entry name" value="Periplasmic chaperone C-domain"/>
    <property type="match status" value="1"/>
</dbReference>
<dbReference type="EMBL" id="FCOL02000030">
    <property type="protein sequence ID" value="SAL73853.1"/>
    <property type="molecule type" value="Genomic_DNA"/>
</dbReference>
<gene>
    <name evidence="12" type="ORF">AWB67_04500</name>
</gene>
<dbReference type="Proteomes" id="UP000054925">
    <property type="component" value="Unassembled WGS sequence"/>
</dbReference>
<dbReference type="AlphaFoldDB" id="A0A158JZG2"/>
<comment type="similarity">
    <text evidence="2 8">Belongs to the periplasmic pilus chaperone family.</text>
</comment>
<dbReference type="GO" id="GO:0071555">
    <property type="term" value="P:cell wall organization"/>
    <property type="evidence" value="ECO:0007669"/>
    <property type="project" value="InterPro"/>
</dbReference>
<dbReference type="PANTHER" id="PTHR30251:SF2">
    <property type="entry name" value="FIMBRIAL CHAPERONE YADV-RELATED"/>
    <property type="match status" value="1"/>
</dbReference>
<keyword evidence="5" id="KW-0574">Periplasm</keyword>
<feature type="domain" description="Pili assembly chaperone N-terminal" evidence="10">
    <location>
        <begin position="27"/>
        <end position="150"/>
    </location>
</feature>
<dbReference type="PANTHER" id="PTHR30251">
    <property type="entry name" value="PILUS ASSEMBLY CHAPERONE"/>
    <property type="match status" value="1"/>
</dbReference>
<protein>
    <submittedName>
        <fullName evidence="12">Pili assembly chaperone</fullName>
    </submittedName>
</protein>
<dbReference type="InterPro" id="IPR001829">
    <property type="entry name" value="Pili_assmbl_chaperone_bac"/>
</dbReference>
<proteinExistence type="inferred from homology"/>
<evidence type="ECO:0000256" key="3">
    <source>
        <dbReference type="ARBA" id="ARBA00022558"/>
    </source>
</evidence>
<dbReference type="FunFam" id="2.60.40.10:FF:000458">
    <property type="entry name" value="Molecular chaperone FimC"/>
    <property type="match status" value="1"/>
</dbReference>
<dbReference type="RefSeq" id="WP_087658399.1">
    <property type="nucleotide sequence ID" value="NZ_FCOL02000030.1"/>
</dbReference>
<keyword evidence="7" id="KW-0393">Immunoglobulin domain</keyword>
<evidence type="ECO:0000256" key="5">
    <source>
        <dbReference type="ARBA" id="ARBA00022764"/>
    </source>
</evidence>
<evidence type="ECO:0000256" key="9">
    <source>
        <dbReference type="SAM" id="SignalP"/>
    </source>
</evidence>
<dbReference type="InterPro" id="IPR016147">
    <property type="entry name" value="Pili_assmbl_chaperone_N"/>
</dbReference>
<name>A0A158JZG2_9BURK</name>
<feature type="chain" id="PRO_5011119185" evidence="9">
    <location>
        <begin position="27"/>
        <end position="248"/>
    </location>
</feature>
<evidence type="ECO:0000256" key="7">
    <source>
        <dbReference type="ARBA" id="ARBA00023319"/>
    </source>
</evidence>
<dbReference type="GO" id="GO:0030288">
    <property type="term" value="C:outer membrane-bounded periplasmic space"/>
    <property type="evidence" value="ECO:0007669"/>
    <property type="project" value="InterPro"/>
</dbReference>
<dbReference type="InterPro" id="IPR018046">
    <property type="entry name" value="Pili_assmbl_chaperone_CS"/>
</dbReference>
<keyword evidence="4 9" id="KW-0732">Signal</keyword>
<evidence type="ECO:0000256" key="6">
    <source>
        <dbReference type="ARBA" id="ARBA00023186"/>
    </source>
</evidence>
<dbReference type="Pfam" id="PF00345">
    <property type="entry name" value="PapD_N"/>
    <property type="match status" value="1"/>
</dbReference>
<keyword evidence="13" id="KW-1185">Reference proteome</keyword>
<dbReference type="InterPro" id="IPR016148">
    <property type="entry name" value="Pili_assmbl_chaperone_C"/>
</dbReference>
<evidence type="ECO:0000256" key="1">
    <source>
        <dbReference type="ARBA" id="ARBA00004418"/>
    </source>
</evidence>
<evidence type="ECO:0000256" key="2">
    <source>
        <dbReference type="ARBA" id="ARBA00007399"/>
    </source>
</evidence>